<proteinExistence type="predicted"/>
<dbReference type="KEGG" id="shx:MS3_00002989"/>
<comment type="subcellular location">
    <subcellularLocation>
        <location evidence="1">Nucleus</location>
    </subcellularLocation>
</comment>
<protein>
    <recommendedName>
        <fullName evidence="5">Glutamate-rich WD repeat-containing protein 1</fullName>
    </recommendedName>
</protein>
<feature type="domain" description="Histone-binding protein RBBP4-like N-terminal" evidence="8">
    <location>
        <begin position="103"/>
        <end position="174"/>
    </location>
</feature>
<dbReference type="CTD" id="24594852"/>
<accession>A0A095A0V6</accession>
<dbReference type="InterPro" id="IPR022052">
    <property type="entry name" value="Histone-bd_RBBP4-like_N"/>
</dbReference>
<organism evidence="10">
    <name type="scientific">Schistosoma haematobium</name>
    <name type="common">Blood fluke</name>
    <dbReference type="NCBI Taxonomy" id="6185"/>
    <lineage>
        <taxon>Eukaryota</taxon>
        <taxon>Metazoa</taxon>
        <taxon>Spiralia</taxon>
        <taxon>Lophotrochozoa</taxon>
        <taxon>Platyhelminthes</taxon>
        <taxon>Trematoda</taxon>
        <taxon>Digenea</taxon>
        <taxon>Strigeidida</taxon>
        <taxon>Schistosomatoidea</taxon>
        <taxon>Schistosomatidae</taxon>
        <taxon>Schistosoma</taxon>
    </lineage>
</organism>
<evidence type="ECO:0000256" key="1">
    <source>
        <dbReference type="ARBA" id="ARBA00004123"/>
    </source>
</evidence>
<evidence type="ECO:0000256" key="5">
    <source>
        <dbReference type="ARBA" id="ARBA00040876"/>
    </source>
</evidence>
<evidence type="ECO:0000313" key="9">
    <source>
        <dbReference type="EMBL" id="KAH9590224.1"/>
    </source>
</evidence>
<evidence type="ECO:0000256" key="2">
    <source>
        <dbReference type="ARBA" id="ARBA00022574"/>
    </source>
</evidence>
<dbReference type="PANTHER" id="PTHR45903:SF1">
    <property type="entry name" value="GLUTAMATE-RICH WD REPEAT-CONTAINING PROTEIN 1"/>
    <property type="match status" value="1"/>
</dbReference>
<dbReference type="InterPro" id="IPR051972">
    <property type="entry name" value="Glutamate-rich_WD_repeat"/>
</dbReference>
<feature type="region of interest" description="Disordered" evidence="7">
    <location>
        <begin position="178"/>
        <end position="201"/>
    </location>
</feature>
<dbReference type="AlphaFoldDB" id="A0A095A0V6"/>
<keyword evidence="3" id="KW-0677">Repeat</keyword>
<dbReference type="PROSITE" id="PS00678">
    <property type="entry name" value="WD_REPEATS_1"/>
    <property type="match status" value="1"/>
</dbReference>
<dbReference type="SMART" id="SM00320">
    <property type="entry name" value="WD40"/>
    <property type="match status" value="5"/>
</dbReference>
<feature type="compositionally biased region" description="Acidic residues" evidence="7">
    <location>
        <begin position="184"/>
        <end position="201"/>
    </location>
</feature>
<reference evidence="10" key="1">
    <citation type="journal article" date="2012" name="Nat. Genet.">
        <title>Whole-genome sequence of Schistosoma haematobium.</title>
        <authorList>
            <person name="Young N.D."/>
            <person name="Jex A.R."/>
            <person name="Li B."/>
            <person name="Liu S."/>
            <person name="Yang L."/>
            <person name="Xiong Z."/>
            <person name="Li Y."/>
            <person name="Cantacessi C."/>
            <person name="Hall R.S."/>
            <person name="Xu X."/>
            <person name="Chen F."/>
            <person name="Wu X."/>
            <person name="Zerlotini A."/>
            <person name="Oliveira G."/>
            <person name="Hofmann A."/>
            <person name="Zhang G."/>
            <person name="Fang X."/>
            <person name="Kang Y."/>
            <person name="Campbell B.E."/>
            <person name="Loukas A."/>
            <person name="Ranganathan S."/>
            <person name="Rollinson D."/>
            <person name="Rinaldi G."/>
            <person name="Brindley P.J."/>
            <person name="Yang H."/>
            <person name="Wang J."/>
            <person name="Wang J."/>
            <person name="Gasser R.B."/>
        </authorList>
    </citation>
    <scope>NUCLEOTIDE SEQUENCE [LARGE SCALE GENOMIC DNA]</scope>
</reference>
<evidence type="ECO:0000313" key="10">
    <source>
        <dbReference type="EMBL" id="KGB39124.1"/>
    </source>
</evidence>
<evidence type="ECO:0000256" key="3">
    <source>
        <dbReference type="ARBA" id="ARBA00022737"/>
    </source>
</evidence>
<feature type="repeat" description="WD" evidence="6">
    <location>
        <begin position="369"/>
        <end position="404"/>
    </location>
</feature>
<feature type="repeat" description="WD" evidence="6">
    <location>
        <begin position="427"/>
        <end position="469"/>
    </location>
</feature>
<gene>
    <name evidence="9" type="primary">GRWD1_1</name>
    <name evidence="9" type="ORF">MS3_00002989</name>
    <name evidence="10" type="ORF">MS3_07541</name>
</gene>
<feature type="region of interest" description="Disordered" evidence="7">
    <location>
        <begin position="51"/>
        <end position="73"/>
    </location>
</feature>
<name>A0A095A0V6_SCHHA</name>
<evidence type="ECO:0000256" key="7">
    <source>
        <dbReference type="SAM" id="MobiDB-lite"/>
    </source>
</evidence>
<reference evidence="9" key="4">
    <citation type="journal article" date="2022" name="PLoS Pathog.">
        <title>Chromosome-level genome of Schistosoma haematobium underpins genome-wide explorations of molecular variation.</title>
        <authorList>
            <person name="Stroehlein A.J."/>
            <person name="Korhonen P.K."/>
            <person name="Lee V.V."/>
            <person name="Ralph S.A."/>
            <person name="Mentink-Kane M."/>
            <person name="You H."/>
            <person name="McManus D.P."/>
            <person name="Tchuente L.T."/>
            <person name="Stothard J.R."/>
            <person name="Kaur P."/>
            <person name="Dudchenko O."/>
            <person name="Aiden E.L."/>
            <person name="Yang B."/>
            <person name="Yang H."/>
            <person name="Emery A.M."/>
            <person name="Webster B.L."/>
            <person name="Brindley P.J."/>
            <person name="Rollinson D."/>
            <person name="Chang B.C.H."/>
            <person name="Gasser R.B."/>
            <person name="Young N.D."/>
        </authorList>
    </citation>
    <scope>NUCLEOTIDE SEQUENCE</scope>
</reference>
<dbReference type="Pfam" id="PF12265">
    <property type="entry name" value="CAF1C_H4-bd"/>
    <property type="match status" value="1"/>
</dbReference>
<reference evidence="9" key="2">
    <citation type="journal article" date="2019" name="Gigascience">
        <title>High-quality Schistosoma haematobium genome achieved by single-molecule and long-range sequencing.</title>
        <authorList>
            <person name="Stroehlein A.J."/>
            <person name="Korhonen P.K."/>
            <person name="Chong T.M."/>
            <person name="Lim Y.L."/>
            <person name="Chan K.G."/>
            <person name="Webster B."/>
            <person name="Rollinson D."/>
            <person name="Brindley P.J."/>
            <person name="Gasser R.B."/>
            <person name="Young N.D."/>
        </authorList>
    </citation>
    <scope>NUCLEOTIDE SEQUENCE</scope>
</reference>
<dbReference type="InterPro" id="IPR015943">
    <property type="entry name" value="WD40/YVTN_repeat-like_dom_sf"/>
</dbReference>
<reference evidence="9" key="3">
    <citation type="submission" date="2021-06" db="EMBL/GenBank/DDBJ databases">
        <title>Chromosome-level genome assembly for S. haematobium.</title>
        <authorList>
            <person name="Stroehlein A.J."/>
        </authorList>
    </citation>
    <scope>NUCLEOTIDE SEQUENCE</scope>
</reference>
<evidence type="ECO:0000256" key="4">
    <source>
        <dbReference type="ARBA" id="ARBA00023242"/>
    </source>
</evidence>
<dbReference type="InterPro" id="IPR019775">
    <property type="entry name" value="WD40_repeat_CS"/>
</dbReference>
<dbReference type="PROSITE" id="PS50082">
    <property type="entry name" value="WD_REPEATS_2"/>
    <property type="match status" value="3"/>
</dbReference>
<dbReference type="PANTHER" id="PTHR45903">
    <property type="entry name" value="GLUTAMATE-RICH WD REPEAT-CONTAINING PROTEIN 1"/>
    <property type="match status" value="1"/>
</dbReference>
<dbReference type="InterPro" id="IPR001680">
    <property type="entry name" value="WD40_rpt"/>
</dbReference>
<dbReference type="SUPFAM" id="SSF50978">
    <property type="entry name" value="WD40 repeat-like"/>
    <property type="match status" value="1"/>
</dbReference>
<dbReference type="STRING" id="6185.A0A095A0V6"/>
<dbReference type="GO" id="GO:0042254">
    <property type="term" value="P:ribosome biogenesis"/>
    <property type="evidence" value="ECO:0007669"/>
    <property type="project" value="TreeGrafter"/>
</dbReference>
<dbReference type="EMBL" id="KL251138">
    <property type="protein sequence ID" value="KGB39124.1"/>
    <property type="molecule type" value="Genomic_DNA"/>
</dbReference>
<dbReference type="Pfam" id="PF00400">
    <property type="entry name" value="WD40"/>
    <property type="match status" value="3"/>
</dbReference>
<dbReference type="InterPro" id="IPR036322">
    <property type="entry name" value="WD40_repeat_dom_sf"/>
</dbReference>
<dbReference type="PROSITE" id="PS50294">
    <property type="entry name" value="WD_REPEATS_REGION"/>
    <property type="match status" value="2"/>
</dbReference>
<dbReference type="Gene3D" id="2.130.10.10">
    <property type="entry name" value="YVTN repeat-like/Quinoprotein amine dehydrogenase"/>
    <property type="match status" value="1"/>
</dbReference>
<dbReference type="PRINTS" id="PR00320">
    <property type="entry name" value="GPROTEINBRPT"/>
</dbReference>
<keyword evidence="2 6" id="KW-0853">WD repeat</keyword>
<evidence type="ECO:0000259" key="8">
    <source>
        <dbReference type="Pfam" id="PF12265"/>
    </source>
</evidence>
<evidence type="ECO:0000313" key="11">
    <source>
        <dbReference type="Proteomes" id="UP000471633"/>
    </source>
</evidence>
<dbReference type="Proteomes" id="UP000471633">
    <property type="component" value="Unassembled WGS sequence"/>
</dbReference>
<dbReference type="GeneID" id="24594852"/>
<dbReference type="EMBL" id="AMPZ03000002">
    <property type="protein sequence ID" value="KAH9590224.1"/>
    <property type="molecule type" value="Genomic_DNA"/>
</dbReference>
<keyword evidence="4" id="KW-0539">Nucleus</keyword>
<dbReference type="InterPro" id="IPR020472">
    <property type="entry name" value="WD40_PAC1"/>
</dbReference>
<feature type="repeat" description="WD" evidence="6">
    <location>
        <begin position="322"/>
        <end position="357"/>
    </location>
</feature>
<dbReference type="RefSeq" id="XP_012798884.1">
    <property type="nucleotide sequence ID" value="XM_012943430.3"/>
</dbReference>
<keyword evidence="11" id="KW-1185">Reference proteome</keyword>
<dbReference type="GO" id="GO:0005730">
    <property type="term" value="C:nucleolus"/>
    <property type="evidence" value="ECO:0007669"/>
    <property type="project" value="TreeGrafter"/>
</dbReference>
<sequence>MRHKIPRTVPKKQEANSRKLLDLHWSVTKILDIGWTLKSRATFKPDLVMSCNSSEGSSESDREGKKSCKKSKTKENNELMEVDGLEYKNEVYILGRSRPLEDDEELVMDKSAYRMFFELEVESPSLSFDIITDNLGFDRCVEVNGEAHSVCLISGTEAPKDNQNKLVIMRLSNMLPFKRKDSNGDTDSDSEDESDSEGDLDAEPDVEAATILHQGAVNRVRARQHRGRYLAASWSENGLVFIWDLTRPLTAVNDSAVMADYVRHNESPSPLFTFNGHGSEGFALDWGTHTNSYGHLATGDCNGRIYHWTPRSSDWAVSNRAYLGHTDSVEDIQWSPTEPTVFISVSSDHSIRVWDVRAPISSGSMLTVPEAHPADINVASWNKLQALNLLTGGDDGTLRIWDLRLVYSCYSGKKSNYGSVPAYTHLFDYHKKPITSVEWHPNDAGVFVATCEDDQATFWDISLEQSEQELKQSNESSSNHEADEEDLGIPVQLLFVHGGQTELKEAHWHPQVPGLVFTTALNGYNVFRTCNI</sequence>
<evidence type="ECO:0000256" key="6">
    <source>
        <dbReference type="PROSITE-ProRule" id="PRU00221"/>
    </source>
</evidence>